<evidence type="ECO:0000313" key="3">
    <source>
        <dbReference type="Proteomes" id="UP001500888"/>
    </source>
</evidence>
<keyword evidence="3" id="KW-1185">Reference proteome</keyword>
<sequence length="86" mass="9080">MEDHVLGEQVVPNVVQVTLGDGVVTLAGWIDVGVFGHELPPGDGADLLGGDGDATPGRLSKQGSEDRLTVRSREGNDLKETDRKDD</sequence>
<gene>
    <name evidence="2" type="ORF">GCM10022226_13750</name>
</gene>
<organism evidence="2 3">
    <name type="scientific">Sphaerisporangium flaviroseum</name>
    <dbReference type="NCBI Taxonomy" id="509199"/>
    <lineage>
        <taxon>Bacteria</taxon>
        <taxon>Bacillati</taxon>
        <taxon>Actinomycetota</taxon>
        <taxon>Actinomycetes</taxon>
        <taxon>Streptosporangiales</taxon>
        <taxon>Streptosporangiaceae</taxon>
        <taxon>Sphaerisporangium</taxon>
    </lineage>
</organism>
<dbReference type="EMBL" id="BAAAZR010000002">
    <property type="protein sequence ID" value="GAA3795655.1"/>
    <property type="molecule type" value="Genomic_DNA"/>
</dbReference>
<protein>
    <submittedName>
        <fullName evidence="2">Uncharacterized protein</fullName>
    </submittedName>
</protein>
<dbReference type="Proteomes" id="UP001500888">
    <property type="component" value="Unassembled WGS sequence"/>
</dbReference>
<comment type="caution">
    <text evidence="2">The sequence shown here is derived from an EMBL/GenBank/DDBJ whole genome shotgun (WGS) entry which is preliminary data.</text>
</comment>
<name>A0ABP7HI88_9ACTN</name>
<evidence type="ECO:0000256" key="1">
    <source>
        <dbReference type="SAM" id="MobiDB-lite"/>
    </source>
</evidence>
<evidence type="ECO:0000313" key="2">
    <source>
        <dbReference type="EMBL" id="GAA3795655.1"/>
    </source>
</evidence>
<feature type="region of interest" description="Disordered" evidence="1">
    <location>
        <begin position="40"/>
        <end position="86"/>
    </location>
</feature>
<proteinExistence type="predicted"/>
<reference evidence="3" key="1">
    <citation type="journal article" date="2019" name="Int. J. Syst. Evol. Microbiol.">
        <title>The Global Catalogue of Microorganisms (GCM) 10K type strain sequencing project: providing services to taxonomists for standard genome sequencing and annotation.</title>
        <authorList>
            <consortium name="The Broad Institute Genomics Platform"/>
            <consortium name="The Broad Institute Genome Sequencing Center for Infectious Disease"/>
            <person name="Wu L."/>
            <person name="Ma J."/>
        </authorList>
    </citation>
    <scope>NUCLEOTIDE SEQUENCE [LARGE SCALE GENOMIC DNA]</scope>
    <source>
        <strain evidence="3">JCM 16908</strain>
    </source>
</reference>
<accession>A0ABP7HI88</accession>
<feature type="compositionally biased region" description="Basic and acidic residues" evidence="1">
    <location>
        <begin position="63"/>
        <end position="86"/>
    </location>
</feature>